<comment type="caution">
    <text evidence="1">The sequence shown here is derived from an EMBL/GenBank/DDBJ whole genome shotgun (WGS) entry which is preliminary data.</text>
</comment>
<keyword evidence="2" id="KW-1185">Reference proteome</keyword>
<reference evidence="1" key="1">
    <citation type="journal article" date="2021" name="Environ. Microbiol.">
        <title>Gene family expansions and transcriptome signatures uncover fungal adaptations to wood decay.</title>
        <authorList>
            <person name="Hage H."/>
            <person name="Miyauchi S."/>
            <person name="Viragh M."/>
            <person name="Drula E."/>
            <person name="Min B."/>
            <person name="Chaduli D."/>
            <person name="Navarro D."/>
            <person name="Favel A."/>
            <person name="Norest M."/>
            <person name="Lesage-Meessen L."/>
            <person name="Balint B."/>
            <person name="Merenyi Z."/>
            <person name="de Eugenio L."/>
            <person name="Morin E."/>
            <person name="Martinez A.T."/>
            <person name="Baldrian P."/>
            <person name="Stursova M."/>
            <person name="Martinez M.J."/>
            <person name="Novotny C."/>
            <person name="Magnuson J.K."/>
            <person name="Spatafora J.W."/>
            <person name="Maurice S."/>
            <person name="Pangilinan J."/>
            <person name="Andreopoulos W."/>
            <person name="LaButti K."/>
            <person name="Hundley H."/>
            <person name="Na H."/>
            <person name="Kuo A."/>
            <person name="Barry K."/>
            <person name="Lipzen A."/>
            <person name="Henrissat B."/>
            <person name="Riley R."/>
            <person name="Ahrendt S."/>
            <person name="Nagy L.G."/>
            <person name="Grigoriev I.V."/>
            <person name="Martin F."/>
            <person name="Rosso M.N."/>
        </authorList>
    </citation>
    <scope>NUCLEOTIDE SEQUENCE</scope>
    <source>
        <strain evidence="1">CBS 384.51</strain>
    </source>
</reference>
<evidence type="ECO:0000313" key="1">
    <source>
        <dbReference type="EMBL" id="KAI0083013.1"/>
    </source>
</evidence>
<gene>
    <name evidence="1" type="ORF">BDY19DRAFT_121250</name>
</gene>
<sequence>MVCSLVCRRWANLCREALFRNKRFTIRSFEEAQTLVKYATQGSPSLVPIPTLIESISVEQGFNMRHSFCDRVYTLKSRFGVRLSSLTLTGPVPEGFPPCKLDTPHWSLPPSVPTPPSLLSYDEIHVQNIHLPSFRHVVKYVKHFAQARSISISGLTWDADGQEPQLPFSRRNPRKVKNKDLEVYAFADDCTDNFLLCLVVAALRPHWQSLMCMVPDNESQWVTIMIRGLRELWGENDESCSLNICGKK</sequence>
<evidence type="ECO:0000313" key="2">
    <source>
        <dbReference type="Proteomes" id="UP001055072"/>
    </source>
</evidence>
<dbReference type="EMBL" id="MU275015">
    <property type="protein sequence ID" value="KAI0083013.1"/>
    <property type="molecule type" value="Genomic_DNA"/>
</dbReference>
<dbReference type="Proteomes" id="UP001055072">
    <property type="component" value="Unassembled WGS sequence"/>
</dbReference>
<proteinExistence type="predicted"/>
<name>A0ACB8TLX5_9APHY</name>
<accession>A0ACB8TLX5</accession>
<organism evidence="1 2">
    <name type="scientific">Irpex rosettiformis</name>
    <dbReference type="NCBI Taxonomy" id="378272"/>
    <lineage>
        <taxon>Eukaryota</taxon>
        <taxon>Fungi</taxon>
        <taxon>Dikarya</taxon>
        <taxon>Basidiomycota</taxon>
        <taxon>Agaricomycotina</taxon>
        <taxon>Agaricomycetes</taxon>
        <taxon>Polyporales</taxon>
        <taxon>Irpicaceae</taxon>
        <taxon>Irpex</taxon>
    </lineage>
</organism>
<protein>
    <submittedName>
        <fullName evidence="1">Uncharacterized protein</fullName>
    </submittedName>
</protein>